<dbReference type="Gene3D" id="1.20.120.450">
    <property type="entry name" value="dinb family like domain"/>
    <property type="match status" value="1"/>
</dbReference>
<evidence type="ECO:0000313" key="3">
    <source>
        <dbReference type="Proteomes" id="UP000471166"/>
    </source>
</evidence>
<dbReference type="InterPro" id="IPR024344">
    <property type="entry name" value="MDMPI_metal-binding"/>
</dbReference>
<evidence type="ECO:0000313" key="2">
    <source>
        <dbReference type="EMBL" id="NEW33633.1"/>
    </source>
</evidence>
<dbReference type="InterPro" id="IPR034660">
    <property type="entry name" value="DinB/YfiT-like"/>
</dbReference>
<reference evidence="2 3" key="1">
    <citation type="submission" date="2020-01" db="EMBL/GenBank/DDBJ databases">
        <title>Genetics and antimicrobial susceptibilities of Nocardia species isolated from the soil; a comparison with species isolated from humans.</title>
        <authorList>
            <person name="Carrasco G."/>
            <person name="Monzon S."/>
            <person name="Sansegundo M."/>
            <person name="Garcia E."/>
            <person name="Garrido N."/>
            <person name="Medina M.J."/>
            <person name="Villalon P."/>
            <person name="Ramirez-Arocha A.C."/>
            <person name="Jimenez P."/>
            <person name="Cuesta I."/>
            <person name="Valdezate S."/>
        </authorList>
    </citation>
    <scope>NUCLEOTIDE SEQUENCE [LARGE SCALE GENOMIC DNA]</scope>
    <source>
        <strain evidence="2 3">CNM20110626</strain>
    </source>
</reference>
<keyword evidence="2" id="KW-0670">Pyruvate</keyword>
<feature type="domain" description="Mycothiol-dependent maleylpyruvate isomerase metal-binding" evidence="1">
    <location>
        <begin position="11"/>
        <end position="100"/>
    </location>
</feature>
<protein>
    <submittedName>
        <fullName evidence="2">Maleylpyruvate isomerase family mycothiol-dependent enzyme</fullName>
    </submittedName>
</protein>
<dbReference type="RefSeq" id="WP_163844902.1">
    <property type="nucleotide sequence ID" value="NZ_JAAGVB010000018.1"/>
</dbReference>
<dbReference type="NCBIfam" id="TIGR03083">
    <property type="entry name" value="maleylpyruvate isomerase family mycothiol-dependent enzyme"/>
    <property type="match status" value="1"/>
</dbReference>
<dbReference type="Pfam" id="PF11716">
    <property type="entry name" value="MDMPI_N"/>
    <property type="match status" value="1"/>
</dbReference>
<gene>
    <name evidence="2" type="ORF">GV791_13815</name>
</gene>
<dbReference type="Proteomes" id="UP000471166">
    <property type="component" value="Unassembled WGS sequence"/>
</dbReference>
<organism evidence="2 3">
    <name type="scientific">Nocardia cyriacigeorgica</name>
    <dbReference type="NCBI Taxonomy" id="135487"/>
    <lineage>
        <taxon>Bacteria</taxon>
        <taxon>Bacillati</taxon>
        <taxon>Actinomycetota</taxon>
        <taxon>Actinomycetes</taxon>
        <taxon>Mycobacteriales</taxon>
        <taxon>Nocardiaceae</taxon>
        <taxon>Nocardia</taxon>
    </lineage>
</organism>
<comment type="caution">
    <text evidence="2">The sequence shown here is derived from an EMBL/GenBank/DDBJ whole genome shotgun (WGS) entry which is preliminary data.</text>
</comment>
<dbReference type="GO" id="GO:0046872">
    <property type="term" value="F:metal ion binding"/>
    <property type="evidence" value="ECO:0007669"/>
    <property type="project" value="InterPro"/>
</dbReference>
<evidence type="ECO:0000259" key="1">
    <source>
        <dbReference type="Pfam" id="PF11716"/>
    </source>
</evidence>
<proteinExistence type="predicted"/>
<dbReference type="GO" id="GO:0016853">
    <property type="term" value="F:isomerase activity"/>
    <property type="evidence" value="ECO:0007669"/>
    <property type="project" value="UniProtKB-KW"/>
</dbReference>
<dbReference type="InterPro" id="IPR017517">
    <property type="entry name" value="Maleyloyr_isom"/>
</dbReference>
<dbReference type="EMBL" id="JAAGVB010000018">
    <property type="protein sequence ID" value="NEW33633.1"/>
    <property type="molecule type" value="Genomic_DNA"/>
</dbReference>
<accession>A0A6P1CPN8</accession>
<dbReference type="SUPFAM" id="SSF109854">
    <property type="entry name" value="DinB/YfiT-like putative metalloenzymes"/>
    <property type="match status" value="1"/>
</dbReference>
<name>A0A6P1CPN8_9NOCA</name>
<dbReference type="AlphaFoldDB" id="A0A6P1CPN8"/>
<sequence>MDREQCWWAIEQQRRAVAAVLDEIGEDEWDTPSLCTGWRIREVAAHIAMTPQPLSLWTIAREFSRARGDYNVLVDTLARAHARRPTTQLVAEIRDTAASRRLPKVTNYRNVLFDIIVHGQDISIPLGRPVPVPKDAAAAAATRAYAVGRPVWRPRRLDGFRLRATDTAWAVGAGAEIAGPITALLLLITGRPIALDQLTGPGVDAAAVRLKQGVS</sequence>
<keyword evidence="2" id="KW-0413">Isomerase</keyword>